<dbReference type="GO" id="GO:0055086">
    <property type="term" value="P:nucleobase-containing small molecule metabolic process"/>
    <property type="evidence" value="ECO:0007669"/>
    <property type="project" value="UniProtKB-ARBA"/>
</dbReference>
<dbReference type="GO" id="GO:0004126">
    <property type="term" value="F:cytidine deaminase activity"/>
    <property type="evidence" value="ECO:0007669"/>
    <property type="project" value="TreeGrafter"/>
</dbReference>
<dbReference type="GO" id="GO:0072527">
    <property type="term" value="P:pyrimidine-containing compound metabolic process"/>
    <property type="evidence" value="ECO:0007669"/>
    <property type="project" value="UniProtKB-ARBA"/>
</dbReference>
<comment type="caution">
    <text evidence="3">The sequence shown here is derived from an EMBL/GenBank/DDBJ whole genome shotgun (WGS) entry which is preliminary data.</text>
</comment>
<accession>A0A369A6Q3</accession>
<dbReference type="PANTHER" id="PTHR11644:SF2">
    <property type="entry name" value="CYTIDINE DEAMINASE"/>
    <property type="match status" value="1"/>
</dbReference>
<name>A0A369A6Q3_9FLAO</name>
<keyword evidence="4" id="KW-1185">Reference proteome</keyword>
<dbReference type="GO" id="GO:0008270">
    <property type="term" value="F:zinc ion binding"/>
    <property type="evidence" value="ECO:0007669"/>
    <property type="project" value="TreeGrafter"/>
</dbReference>
<dbReference type="AlphaFoldDB" id="A0A369A6Q3"/>
<dbReference type="PROSITE" id="PS51747">
    <property type="entry name" value="CYT_DCMP_DEAMINASES_2"/>
    <property type="match status" value="1"/>
</dbReference>
<feature type="domain" description="CMP/dCMP-type deaminase" evidence="2">
    <location>
        <begin position="20"/>
        <end position="155"/>
    </location>
</feature>
<dbReference type="EMBL" id="QPJS01000001">
    <property type="protein sequence ID" value="RCX04959.1"/>
    <property type="molecule type" value="Genomic_DNA"/>
</dbReference>
<gene>
    <name evidence="3" type="ORF">DES35_101238</name>
</gene>
<dbReference type="RefSeq" id="WP_037357822.1">
    <property type="nucleotide sequence ID" value="NZ_BHZF01000001.1"/>
</dbReference>
<protein>
    <submittedName>
        <fullName evidence="3">Cytidine deaminase</fullName>
    </submittedName>
</protein>
<dbReference type="InterPro" id="IPR050202">
    <property type="entry name" value="Cyt/Deoxycyt_deaminase"/>
</dbReference>
<evidence type="ECO:0000313" key="3">
    <source>
        <dbReference type="EMBL" id="RCX04959.1"/>
    </source>
</evidence>
<evidence type="ECO:0000256" key="1">
    <source>
        <dbReference type="ARBA" id="ARBA00006576"/>
    </source>
</evidence>
<dbReference type="InterPro" id="IPR016193">
    <property type="entry name" value="Cytidine_deaminase-like"/>
</dbReference>
<proteinExistence type="inferred from homology"/>
<dbReference type="InterPro" id="IPR002125">
    <property type="entry name" value="CMP_dCMP_dom"/>
</dbReference>
<organism evidence="3 4">
    <name type="scientific">Schleiferia thermophila</name>
    <dbReference type="NCBI Taxonomy" id="884107"/>
    <lineage>
        <taxon>Bacteria</taxon>
        <taxon>Pseudomonadati</taxon>
        <taxon>Bacteroidota</taxon>
        <taxon>Flavobacteriia</taxon>
        <taxon>Flavobacteriales</taxon>
        <taxon>Schleiferiaceae</taxon>
        <taxon>Schleiferia</taxon>
    </lineage>
</organism>
<dbReference type="CDD" id="cd01283">
    <property type="entry name" value="cytidine_deaminase"/>
    <property type="match status" value="1"/>
</dbReference>
<comment type="similarity">
    <text evidence="1">Belongs to the cytidine and deoxycytidylate deaminase family.</text>
</comment>
<sequence length="161" mass="17689">MSEVKLVLSYKETIQSKLDERTKELIIHAKNASQNAHAPYSSFHVGAALLLSDGEIVAGANQENAAYPSGLCAERVALFKFGFDKRDRYLVKAAVAVPQIKGENLVPPCGACLQVFAEYRAMQSTPIEIVLVNGSGKVLIAPDIYTFLPFAFTNRSFKYFI</sequence>
<dbReference type="PANTHER" id="PTHR11644">
    <property type="entry name" value="CYTIDINE DEAMINASE"/>
    <property type="match status" value="1"/>
</dbReference>
<evidence type="ECO:0000259" key="2">
    <source>
        <dbReference type="PROSITE" id="PS51747"/>
    </source>
</evidence>
<reference evidence="3 4" key="1">
    <citation type="submission" date="2018-07" db="EMBL/GenBank/DDBJ databases">
        <title>Genomic Encyclopedia of Type Strains, Phase IV (KMG-IV): sequencing the most valuable type-strain genomes for metagenomic binning, comparative biology and taxonomic classification.</title>
        <authorList>
            <person name="Goeker M."/>
        </authorList>
    </citation>
    <scope>NUCLEOTIDE SEQUENCE [LARGE SCALE GENOMIC DNA]</scope>
    <source>
        <strain evidence="3 4">DSM 21410</strain>
    </source>
</reference>
<dbReference type="NCBIfam" id="NF004064">
    <property type="entry name" value="PRK05578.1"/>
    <property type="match status" value="1"/>
</dbReference>
<dbReference type="GO" id="GO:0005829">
    <property type="term" value="C:cytosol"/>
    <property type="evidence" value="ECO:0007669"/>
    <property type="project" value="TreeGrafter"/>
</dbReference>
<dbReference type="Gene3D" id="3.40.140.10">
    <property type="entry name" value="Cytidine Deaminase, domain 2"/>
    <property type="match status" value="1"/>
</dbReference>
<dbReference type="Pfam" id="PF00383">
    <property type="entry name" value="dCMP_cyt_deam_1"/>
    <property type="match status" value="1"/>
</dbReference>
<dbReference type="Proteomes" id="UP000253517">
    <property type="component" value="Unassembled WGS sequence"/>
</dbReference>
<evidence type="ECO:0000313" key="4">
    <source>
        <dbReference type="Proteomes" id="UP000253517"/>
    </source>
</evidence>
<dbReference type="SUPFAM" id="SSF53927">
    <property type="entry name" value="Cytidine deaminase-like"/>
    <property type="match status" value="1"/>
</dbReference>